<evidence type="ECO:0000313" key="2">
    <source>
        <dbReference type="EMBL" id="PUT47375.1"/>
    </source>
</evidence>
<evidence type="ECO:0000313" key="4">
    <source>
        <dbReference type="Proteomes" id="UP000251035"/>
    </source>
</evidence>
<dbReference type="EMBL" id="QCXM01000007">
    <property type="protein sequence ID" value="PUT47375.1"/>
    <property type="molecule type" value="Genomic_DNA"/>
</dbReference>
<proteinExistence type="predicted"/>
<dbReference type="Pfam" id="PF00583">
    <property type="entry name" value="Acetyltransf_1"/>
    <property type="match status" value="1"/>
</dbReference>
<reference evidence="3 5" key="2">
    <citation type="submission" date="2018-04" db="EMBL/GenBank/DDBJ databases">
        <title>Whole genome sequence comparison of clinical and drinking water Legionella pneumophila isolates.</title>
        <authorList>
            <person name="Garner E."/>
        </authorList>
    </citation>
    <scope>NUCLEOTIDE SEQUENCE [LARGE SCALE GENOMIC DNA]</scope>
    <source>
        <strain evidence="3 5">WH02</strain>
    </source>
</reference>
<dbReference type="GO" id="GO:0016747">
    <property type="term" value="F:acyltransferase activity, transferring groups other than amino-acyl groups"/>
    <property type="evidence" value="ECO:0007669"/>
    <property type="project" value="InterPro"/>
</dbReference>
<evidence type="ECO:0000259" key="1">
    <source>
        <dbReference type="PROSITE" id="PS51186"/>
    </source>
</evidence>
<name>A0AB38N8H9_9GAMM</name>
<dbReference type="InterPro" id="IPR016181">
    <property type="entry name" value="Acyl_CoA_acyltransferase"/>
</dbReference>
<dbReference type="Proteomes" id="UP000306421">
    <property type="component" value="Unassembled WGS sequence"/>
</dbReference>
<dbReference type="Proteomes" id="UP000251035">
    <property type="component" value="Unassembled WGS sequence"/>
</dbReference>
<gene>
    <name evidence="2" type="ORF">DB745_08540</name>
    <name evidence="3" type="ORF">DIZ81_05125</name>
</gene>
<feature type="domain" description="N-acetyltransferase" evidence="1">
    <location>
        <begin position="46"/>
        <end position="193"/>
    </location>
</feature>
<dbReference type="RefSeq" id="WP_108291981.1">
    <property type="nucleotide sequence ID" value="NZ_JAWVLH010000003.1"/>
</dbReference>
<keyword evidence="4" id="KW-1185">Reference proteome</keyword>
<dbReference type="CDD" id="cd04301">
    <property type="entry name" value="NAT_SF"/>
    <property type="match status" value="1"/>
</dbReference>
<dbReference type="AlphaFoldDB" id="A0AB38N8H9"/>
<organism evidence="3 5">
    <name type="scientific">Legionella taurinensis</name>
    <dbReference type="NCBI Taxonomy" id="70611"/>
    <lineage>
        <taxon>Bacteria</taxon>
        <taxon>Pseudomonadati</taxon>
        <taxon>Pseudomonadota</taxon>
        <taxon>Gammaproteobacteria</taxon>
        <taxon>Legionellales</taxon>
        <taxon>Legionellaceae</taxon>
        <taxon>Legionella</taxon>
    </lineage>
</organism>
<protein>
    <submittedName>
        <fullName evidence="2 3">N-acetyltransferase</fullName>
    </submittedName>
</protein>
<evidence type="ECO:0000313" key="3">
    <source>
        <dbReference type="EMBL" id="TID44879.1"/>
    </source>
</evidence>
<sequence>MKKALQFNGEVHDSDPSQASLFAKDSKSEITSEASSIYVLDYACKEDFPDFLESVMKESAMAEIYLEDEVLPKDTAKLFDMRGKLRYRESNRCDLMLVLRDNTKLAGYVELRLISDSDSSSTLFALYVHNEYRNRGIGNLLVLHALRVFLNTGESTMSVSYTADSLPLYNKFGFYPPYKEKDELADWFKMDDDQRLAQLKDEPSDYLILDLKVRSCRDIFDGNFRKFQSKSITFELSENLKADLHMNVLAKETAYLTSNTMLLVQSGLGILNTAASQDAKKRKITQDLPEFSSVAKFNIRN</sequence>
<dbReference type="SUPFAM" id="SSF55729">
    <property type="entry name" value="Acyl-CoA N-acyltransferases (Nat)"/>
    <property type="match status" value="1"/>
</dbReference>
<dbReference type="PROSITE" id="PS51186">
    <property type="entry name" value="GNAT"/>
    <property type="match status" value="1"/>
</dbReference>
<evidence type="ECO:0000313" key="5">
    <source>
        <dbReference type="Proteomes" id="UP000306421"/>
    </source>
</evidence>
<dbReference type="Gene3D" id="3.40.630.30">
    <property type="match status" value="1"/>
</dbReference>
<comment type="caution">
    <text evidence="3">The sequence shown here is derived from an EMBL/GenBank/DDBJ whole genome shotgun (WGS) entry which is preliminary data.</text>
</comment>
<reference evidence="2 4" key="1">
    <citation type="submission" date="2018-04" db="EMBL/GenBank/DDBJ databases">
        <title>Whole genome sequence comparison of clinical and drinking water Legionella pneumophila isolates associated with the Flint Water Crisis.</title>
        <authorList>
            <person name="Garner E."/>
            <person name="Brown C."/>
            <person name="Schwake O."/>
            <person name="Coil D."/>
            <person name="Jospin G."/>
            <person name="Eisen J."/>
            <person name="Edwards M."/>
            <person name="Pruden A."/>
        </authorList>
    </citation>
    <scope>NUCLEOTIDE SEQUENCE [LARGE SCALE GENOMIC DNA]</scope>
    <source>
        <strain evidence="2 4">Genessee03</strain>
    </source>
</reference>
<dbReference type="EMBL" id="QFGG01000003">
    <property type="protein sequence ID" value="TID44879.1"/>
    <property type="molecule type" value="Genomic_DNA"/>
</dbReference>
<accession>A0AB38N8H9</accession>
<dbReference type="InterPro" id="IPR000182">
    <property type="entry name" value="GNAT_dom"/>
</dbReference>